<name>A0ABD1V5E1_9LAMI</name>
<evidence type="ECO:0000313" key="2">
    <source>
        <dbReference type="EMBL" id="KAL2532401.1"/>
    </source>
</evidence>
<protein>
    <submittedName>
        <fullName evidence="2">Uncharacterized protein</fullName>
    </submittedName>
</protein>
<dbReference type="Proteomes" id="UP001604336">
    <property type="component" value="Unassembled WGS sequence"/>
</dbReference>
<keyword evidence="3" id="KW-1185">Reference proteome</keyword>
<gene>
    <name evidence="2" type="ORF">Adt_05752</name>
</gene>
<dbReference type="EMBL" id="JBFOLK010000002">
    <property type="protein sequence ID" value="KAL2532401.1"/>
    <property type="molecule type" value="Genomic_DNA"/>
</dbReference>
<evidence type="ECO:0000256" key="1">
    <source>
        <dbReference type="SAM" id="MobiDB-lite"/>
    </source>
</evidence>
<proteinExistence type="predicted"/>
<feature type="compositionally biased region" description="Polar residues" evidence="1">
    <location>
        <begin position="8"/>
        <end position="27"/>
    </location>
</feature>
<comment type="caution">
    <text evidence="2">The sequence shown here is derived from an EMBL/GenBank/DDBJ whole genome shotgun (WGS) entry which is preliminary data.</text>
</comment>
<dbReference type="AlphaFoldDB" id="A0ABD1V5E1"/>
<feature type="region of interest" description="Disordered" evidence="1">
    <location>
        <begin position="1"/>
        <end position="34"/>
    </location>
</feature>
<reference evidence="3" key="1">
    <citation type="submission" date="2024-07" db="EMBL/GenBank/DDBJ databases">
        <title>Two chromosome-level genome assemblies of Korean endemic species Abeliophyllum distichum and Forsythia ovata (Oleaceae).</title>
        <authorList>
            <person name="Jang H."/>
        </authorList>
    </citation>
    <scope>NUCLEOTIDE SEQUENCE [LARGE SCALE GENOMIC DNA]</scope>
</reference>
<accession>A0ABD1V5E1</accession>
<organism evidence="2 3">
    <name type="scientific">Abeliophyllum distichum</name>
    <dbReference type="NCBI Taxonomy" id="126358"/>
    <lineage>
        <taxon>Eukaryota</taxon>
        <taxon>Viridiplantae</taxon>
        <taxon>Streptophyta</taxon>
        <taxon>Embryophyta</taxon>
        <taxon>Tracheophyta</taxon>
        <taxon>Spermatophyta</taxon>
        <taxon>Magnoliopsida</taxon>
        <taxon>eudicotyledons</taxon>
        <taxon>Gunneridae</taxon>
        <taxon>Pentapetalae</taxon>
        <taxon>asterids</taxon>
        <taxon>lamiids</taxon>
        <taxon>Lamiales</taxon>
        <taxon>Oleaceae</taxon>
        <taxon>Forsythieae</taxon>
        <taxon>Abeliophyllum</taxon>
    </lineage>
</organism>
<sequence>MYNPGWKNHQNFSYDNTRNIQNSPNQERSQESKEEWKALDQNINATEKRIENKIQQMVKMLTESPPVTIPSDTKATSMEDMSSITTMSKEQLTEILEYRPIVQIEESPTKEEEHVENEKLIINKQNEKVTFNDAEPINQFSDFHLSSKIDFVINAIDEVEIFIVKFEQGDKNEIMFSWK</sequence>
<evidence type="ECO:0000313" key="3">
    <source>
        <dbReference type="Proteomes" id="UP001604336"/>
    </source>
</evidence>